<dbReference type="SMART" id="SM00355">
    <property type="entry name" value="ZnF_C2H2"/>
    <property type="match status" value="4"/>
</dbReference>
<dbReference type="Proteomes" id="UP001497623">
    <property type="component" value="Unassembled WGS sequence"/>
</dbReference>
<dbReference type="InterPro" id="IPR013087">
    <property type="entry name" value="Znf_C2H2_type"/>
</dbReference>
<evidence type="ECO:0000259" key="10">
    <source>
        <dbReference type="PROSITE" id="PS50157"/>
    </source>
</evidence>
<dbReference type="PANTHER" id="PTHR47772">
    <property type="entry name" value="ZINC FINGER PROTEIN 200"/>
    <property type="match status" value="1"/>
</dbReference>
<evidence type="ECO:0000256" key="1">
    <source>
        <dbReference type="ARBA" id="ARBA00004123"/>
    </source>
</evidence>
<evidence type="ECO:0000256" key="5">
    <source>
        <dbReference type="ARBA" id="ARBA00022833"/>
    </source>
</evidence>
<evidence type="ECO:0000256" key="7">
    <source>
        <dbReference type="ARBA" id="ARBA00023163"/>
    </source>
</evidence>
<dbReference type="PANTHER" id="PTHR47772:SF13">
    <property type="entry name" value="GASTRULA ZINC FINGER PROTEIN XLCGF49.1-LIKE-RELATED"/>
    <property type="match status" value="1"/>
</dbReference>
<protein>
    <recommendedName>
        <fullName evidence="10">C2H2-type domain-containing protein</fullName>
    </recommendedName>
</protein>
<feature type="domain" description="C2H2-type" evidence="10">
    <location>
        <begin position="126"/>
        <end position="153"/>
    </location>
</feature>
<reference evidence="11 12" key="1">
    <citation type="submission" date="2024-05" db="EMBL/GenBank/DDBJ databases">
        <authorList>
            <person name="Wallberg A."/>
        </authorList>
    </citation>
    <scope>NUCLEOTIDE SEQUENCE [LARGE SCALE GENOMIC DNA]</scope>
</reference>
<dbReference type="Gene3D" id="3.30.160.60">
    <property type="entry name" value="Classic Zinc Finger"/>
    <property type="match status" value="3"/>
</dbReference>
<dbReference type="GO" id="GO:0005634">
    <property type="term" value="C:nucleus"/>
    <property type="evidence" value="ECO:0007669"/>
    <property type="project" value="UniProtKB-SubCell"/>
</dbReference>
<evidence type="ECO:0000256" key="9">
    <source>
        <dbReference type="PROSITE-ProRule" id="PRU00042"/>
    </source>
</evidence>
<comment type="subcellular location">
    <subcellularLocation>
        <location evidence="1">Nucleus</location>
    </subcellularLocation>
</comment>
<name>A0AAV2QZN1_MEGNR</name>
<evidence type="ECO:0000256" key="2">
    <source>
        <dbReference type="ARBA" id="ARBA00022723"/>
    </source>
</evidence>
<dbReference type="PROSITE" id="PS50157">
    <property type="entry name" value="ZINC_FINGER_C2H2_2"/>
    <property type="match status" value="2"/>
</dbReference>
<evidence type="ECO:0000256" key="6">
    <source>
        <dbReference type="ARBA" id="ARBA00023015"/>
    </source>
</evidence>
<accession>A0AAV2QZN1</accession>
<gene>
    <name evidence="11" type="ORF">MNOR_LOCUS17640</name>
</gene>
<dbReference type="InterPro" id="IPR050636">
    <property type="entry name" value="C2H2-ZF_domain-containing"/>
</dbReference>
<feature type="domain" description="C2H2-type" evidence="10">
    <location>
        <begin position="70"/>
        <end position="97"/>
    </location>
</feature>
<keyword evidence="8" id="KW-0539">Nucleus</keyword>
<keyword evidence="5" id="KW-0862">Zinc</keyword>
<keyword evidence="4 9" id="KW-0863">Zinc-finger</keyword>
<evidence type="ECO:0000256" key="8">
    <source>
        <dbReference type="ARBA" id="ARBA00023242"/>
    </source>
</evidence>
<dbReference type="InterPro" id="IPR036236">
    <property type="entry name" value="Znf_C2H2_sf"/>
</dbReference>
<sequence length="208" mass="24111">MDGSPGNTPRPLTTKQVFWDTDFDSPIPNLKKNWHKQQDAEQDFLCRKLDKDLLNQSNGENNLLNGRRAYSCTSCEHRFSTIELLASHMGIHTGESEFTCPDCDFKGKNISKFKVHMAEHTGEYLYKCTSCDYITADIMHFELHSRMHPNVMPFSCSECKFRGRFHSDLKRHMHTSKHMIKHICKSKFACSECEALCKYGSNIKKIFM</sequence>
<keyword evidence="7" id="KW-0804">Transcription</keyword>
<evidence type="ECO:0000256" key="3">
    <source>
        <dbReference type="ARBA" id="ARBA00022737"/>
    </source>
</evidence>
<dbReference type="EMBL" id="CAXKWB010012211">
    <property type="protein sequence ID" value="CAL4103722.1"/>
    <property type="molecule type" value="Genomic_DNA"/>
</dbReference>
<keyword evidence="3" id="KW-0677">Repeat</keyword>
<organism evidence="11 12">
    <name type="scientific">Meganyctiphanes norvegica</name>
    <name type="common">Northern krill</name>
    <name type="synonym">Thysanopoda norvegica</name>
    <dbReference type="NCBI Taxonomy" id="48144"/>
    <lineage>
        <taxon>Eukaryota</taxon>
        <taxon>Metazoa</taxon>
        <taxon>Ecdysozoa</taxon>
        <taxon>Arthropoda</taxon>
        <taxon>Crustacea</taxon>
        <taxon>Multicrustacea</taxon>
        <taxon>Malacostraca</taxon>
        <taxon>Eumalacostraca</taxon>
        <taxon>Eucarida</taxon>
        <taxon>Euphausiacea</taxon>
        <taxon>Euphausiidae</taxon>
        <taxon>Meganyctiphanes</taxon>
    </lineage>
</organism>
<keyword evidence="12" id="KW-1185">Reference proteome</keyword>
<dbReference type="AlphaFoldDB" id="A0AAV2QZN1"/>
<evidence type="ECO:0000256" key="4">
    <source>
        <dbReference type="ARBA" id="ARBA00022771"/>
    </source>
</evidence>
<dbReference type="SUPFAM" id="SSF57667">
    <property type="entry name" value="beta-beta-alpha zinc fingers"/>
    <property type="match status" value="2"/>
</dbReference>
<keyword evidence="2" id="KW-0479">Metal-binding</keyword>
<comment type="caution">
    <text evidence="11">The sequence shown here is derived from an EMBL/GenBank/DDBJ whole genome shotgun (WGS) entry which is preliminary data.</text>
</comment>
<dbReference type="GO" id="GO:0008270">
    <property type="term" value="F:zinc ion binding"/>
    <property type="evidence" value="ECO:0007669"/>
    <property type="project" value="UniProtKB-KW"/>
</dbReference>
<proteinExistence type="predicted"/>
<evidence type="ECO:0000313" key="11">
    <source>
        <dbReference type="EMBL" id="CAL4103722.1"/>
    </source>
</evidence>
<keyword evidence="6" id="KW-0805">Transcription regulation</keyword>
<dbReference type="PROSITE" id="PS00028">
    <property type="entry name" value="ZINC_FINGER_C2H2_1"/>
    <property type="match status" value="1"/>
</dbReference>
<dbReference type="Pfam" id="PF00096">
    <property type="entry name" value="zf-C2H2"/>
    <property type="match status" value="1"/>
</dbReference>
<evidence type="ECO:0000313" key="12">
    <source>
        <dbReference type="Proteomes" id="UP001497623"/>
    </source>
</evidence>